<accession>A0A1B3Z879</accession>
<protein>
    <recommendedName>
        <fullName evidence="1">Glyoxalase-related protein domain-containing protein</fullName>
    </recommendedName>
</protein>
<evidence type="ECO:0000259" key="1">
    <source>
        <dbReference type="Pfam" id="PF20066"/>
    </source>
</evidence>
<sequence length="113" mass="12652">MKIEKVKNAAKRFKRALLAKGVDITHTLCLEAIAAGLGFRSYHALQLAAISGEPLQWMPDRAVRRLIQLDHMRAPTRQMHSDIYKPAEPLDRMFLLGVLAETPLHFGAGVDHV</sequence>
<dbReference type="InterPro" id="IPR045517">
    <property type="entry name" value="Glyoxalase_8"/>
</dbReference>
<keyword evidence="3" id="KW-1185">Reference proteome</keyword>
<dbReference type="Pfam" id="PF20066">
    <property type="entry name" value="Glyoxalase_8"/>
    <property type="match status" value="1"/>
</dbReference>
<dbReference type="AlphaFoldDB" id="A0A1B3Z879"/>
<proteinExistence type="predicted"/>
<dbReference type="STRING" id="1560345.AWL63_06315"/>
<evidence type="ECO:0000313" key="3">
    <source>
        <dbReference type="Proteomes" id="UP000094256"/>
    </source>
</evidence>
<organism evidence="2 3">
    <name type="scientific">Sphingomonas panacis</name>
    <dbReference type="NCBI Taxonomy" id="1560345"/>
    <lineage>
        <taxon>Bacteria</taxon>
        <taxon>Pseudomonadati</taxon>
        <taxon>Pseudomonadota</taxon>
        <taxon>Alphaproteobacteria</taxon>
        <taxon>Sphingomonadales</taxon>
        <taxon>Sphingomonadaceae</taxon>
        <taxon>Sphingomonas</taxon>
    </lineage>
</organism>
<gene>
    <name evidence="2" type="ORF">AWL63_06315</name>
</gene>
<dbReference type="EMBL" id="CP014168">
    <property type="protein sequence ID" value="AOH83645.1"/>
    <property type="molecule type" value="Genomic_DNA"/>
</dbReference>
<dbReference type="Proteomes" id="UP000094256">
    <property type="component" value="Chromosome"/>
</dbReference>
<dbReference type="RefSeq" id="WP_069204215.1">
    <property type="nucleotide sequence ID" value="NZ_CP014168.1"/>
</dbReference>
<name>A0A1B3Z879_9SPHN</name>
<dbReference type="KEGG" id="span:AWL63_06315"/>
<feature type="domain" description="Glyoxalase-related protein" evidence="1">
    <location>
        <begin position="3"/>
        <end position="64"/>
    </location>
</feature>
<evidence type="ECO:0000313" key="2">
    <source>
        <dbReference type="EMBL" id="AOH83645.1"/>
    </source>
</evidence>
<reference evidence="2 3" key="1">
    <citation type="submission" date="2016-01" db="EMBL/GenBank/DDBJ databases">
        <title>Complete genome and mega plasmid sequence of Sphingomonas panacis DCY99 elicits systemic resistance in rice to Xanthomonas oryzae.</title>
        <authorList>
            <person name="Kim Y.J."/>
            <person name="Yang D.C."/>
            <person name="Sing P."/>
        </authorList>
    </citation>
    <scope>NUCLEOTIDE SEQUENCE [LARGE SCALE GENOMIC DNA]</scope>
    <source>
        <strain evidence="2 3">DCY99</strain>
    </source>
</reference>